<dbReference type="PANTHER" id="PTHR43280:SF2">
    <property type="entry name" value="HTH-TYPE TRANSCRIPTIONAL REGULATOR EXSA"/>
    <property type="match status" value="1"/>
</dbReference>
<keyword evidence="1" id="KW-0805">Transcription regulation</keyword>
<keyword evidence="2" id="KW-0238">DNA-binding</keyword>
<dbReference type="InterPro" id="IPR018060">
    <property type="entry name" value="HTH_AraC"/>
</dbReference>
<dbReference type="GO" id="GO:0003700">
    <property type="term" value="F:DNA-binding transcription factor activity"/>
    <property type="evidence" value="ECO:0007669"/>
    <property type="project" value="InterPro"/>
</dbReference>
<dbReference type="SMART" id="SM00342">
    <property type="entry name" value="HTH_ARAC"/>
    <property type="match status" value="1"/>
</dbReference>
<evidence type="ECO:0000313" key="6">
    <source>
        <dbReference type="Proteomes" id="UP000326687"/>
    </source>
</evidence>
<dbReference type="InterPro" id="IPR020449">
    <property type="entry name" value="Tscrpt_reg_AraC-type_HTH"/>
</dbReference>
<dbReference type="SUPFAM" id="SSF46689">
    <property type="entry name" value="Homeodomain-like"/>
    <property type="match status" value="2"/>
</dbReference>
<proteinExistence type="predicted"/>
<dbReference type="EMBL" id="VXDD01000001">
    <property type="protein sequence ID" value="KAB0303281.1"/>
    <property type="molecule type" value="Genomic_DNA"/>
</dbReference>
<dbReference type="RefSeq" id="WP_150894041.1">
    <property type="nucleotide sequence ID" value="NZ_VXDD01000001.1"/>
</dbReference>
<organism evidence="5 6">
    <name type="scientific">Vibrio fortis</name>
    <dbReference type="NCBI Taxonomy" id="212667"/>
    <lineage>
        <taxon>Bacteria</taxon>
        <taxon>Pseudomonadati</taxon>
        <taxon>Pseudomonadota</taxon>
        <taxon>Gammaproteobacteria</taxon>
        <taxon>Vibrionales</taxon>
        <taxon>Vibrionaceae</taxon>
        <taxon>Vibrio</taxon>
    </lineage>
</organism>
<feature type="domain" description="HTH araC/xylS-type" evidence="4">
    <location>
        <begin position="171"/>
        <end position="269"/>
    </location>
</feature>
<dbReference type="PROSITE" id="PS01124">
    <property type="entry name" value="HTH_ARAC_FAMILY_2"/>
    <property type="match status" value="1"/>
</dbReference>
<dbReference type="Gene3D" id="1.10.10.60">
    <property type="entry name" value="Homeodomain-like"/>
    <property type="match status" value="1"/>
</dbReference>
<dbReference type="AlphaFoldDB" id="A0A5N3SBG9"/>
<dbReference type="Pfam" id="PF12833">
    <property type="entry name" value="HTH_18"/>
    <property type="match status" value="1"/>
</dbReference>
<reference evidence="5 6" key="1">
    <citation type="submission" date="2019-09" db="EMBL/GenBank/DDBJ databases">
        <title>Vibrio Fortis S7-72.</title>
        <authorList>
            <person name="Das S.K."/>
        </authorList>
    </citation>
    <scope>NUCLEOTIDE SEQUENCE [LARGE SCALE GENOMIC DNA]</scope>
    <source>
        <strain evidence="5 6">S7-72</strain>
    </source>
</reference>
<evidence type="ECO:0000256" key="2">
    <source>
        <dbReference type="ARBA" id="ARBA00023125"/>
    </source>
</evidence>
<name>A0A5N3SBG9_9VIBR</name>
<comment type="caution">
    <text evidence="5">The sequence shown here is derived from an EMBL/GenBank/DDBJ whole genome shotgun (WGS) entry which is preliminary data.</text>
</comment>
<dbReference type="InterPro" id="IPR018062">
    <property type="entry name" value="HTH_AraC-typ_CS"/>
</dbReference>
<dbReference type="PRINTS" id="PR00032">
    <property type="entry name" value="HTHARAC"/>
</dbReference>
<dbReference type="PANTHER" id="PTHR43280">
    <property type="entry name" value="ARAC-FAMILY TRANSCRIPTIONAL REGULATOR"/>
    <property type="match status" value="1"/>
</dbReference>
<evidence type="ECO:0000313" key="5">
    <source>
        <dbReference type="EMBL" id="KAB0303281.1"/>
    </source>
</evidence>
<protein>
    <submittedName>
        <fullName evidence="5">Helix-turn-helix transcriptional regulator</fullName>
    </submittedName>
</protein>
<dbReference type="GO" id="GO:0043565">
    <property type="term" value="F:sequence-specific DNA binding"/>
    <property type="evidence" value="ECO:0007669"/>
    <property type="project" value="InterPro"/>
</dbReference>
<accession>A0A5N3SBG9</accession>
<keyword evidence="3" id="KW-0804">Transcription</keyword>
<dbReference type="PROSITE" id="PS00041">
    <property type="entry name" value="HTH_ARAC_FAMILY_1"/>
    <property type="match status" value="1"/>
</dbReference>
<dbReference type="Proteomes" id="UP000326687">
    <property type="component" value="Unassembled WGS sequence"/>
</dbReference>
<sequence length="270" mass="30594">MINAPLLLNESIDSSGISLRSMWDIQADSNYSVHWPQDRKLPLIPNAIVAICTFQGSGTIRMKNGKQFTINAPSVIFLDSLKIKSYSTNGVVWNLNWFEFVTHGIINIPMEHQISISIDDYSGILSDIKNLITGKEYELKAANAGFSFVFYKWLTLAEGFDSISSQEKTVINVVSMMSSRIGENVQIKEFALAAGYTEQYLRKLFLKQLDCTPKQYYLQLKLDASLMMLQRKGSSVKQVAYELGFNDSFHFSRAFKKQFNYSPSAVEKKS</sequence>
<dbReference type="InterPro" id="IPR009057">
    <property type="entry name" value="Homeodomain-like_sf"/>
</dbReference>
<gene>
    <name evidence="5" type="ORF">F2Z80_04585</name>
</gene>
<evidence type="ECO:0000256" key="1">
    <source>
        <dbReference type="ARBA" id="ARBA00023015"/>
    </source>
</evidence>
<evidence type="ECO:0000259" key="4">
    <source>
        <dbReference type="PROSITE" id="PS01124"/>
    </source>
</evidence>
<evidence type="ECO:0000256" key="3">
    <source>
        <dbReference type="ARBA" id="ARBA00023163"/>
    </source>
</evidence>